<feature type="disulfide bond" evidence="12">
    <location>
        <begin position="368"/>
        <end position="411"/>
    </location>
</feature>
<evidence type="ECO:0000256" key="14">
    <source>
        <dbReference type="SAM" id="Phobius"/>
    </source>
</evidence>
<evidence type="ECO:0000313" key="15">
    <source>
        <dbReference type="EMBL" id="AET39944.1"/>
    </source>
</evidence>
<dbReference type="InterPro" id="IPR036026">
    <property type="entry name" value="Seven-hairpin_glycosidases"/>
</dbReference>
<comment type="catalytic activity">
    <reaction evidence="9">
        <text>N(4)-(alpha-D-Man-(1-&gt;2)-alpha-D-Man-(1-&gt;2)-alpha-D-Man-(1-&gt;3)-[alpha-D-Man-(1-&gt;2)-alpha-D-Man-(1-&gt;3)-[alpha-D-Man-(1-&gt;2)-alpha-D-Man-(1-&gt;6)]-alpha-D-Man-(1-&gt;6)]-beta-D-Man-(1-&gt;4)-beta-D-GlcNAc-(1-&gt;4)-beta-D-GlcNAc)-L-asparaginyl-[protein] (N-glucan mannose isomer 9A1,2,3B1,2,3) + 4 H2O = N(4)-(alpha-D-Man-(1-&gt;3)-[alpha-D-Man-(1-&gt;3)-[alpha-D-Man-(1-&gt;6)]-alpha-D-Man-(1-&gt;6)]-beta-D-Man-(1-&gt;4)-beta-D-GlcNAc-(1-&gt;4)-beta-D-GlcNAc)-L-asparaginyl-[protein] (N-glucan mannose isomer 5A1,2) + 4 beta-D-mannose</text>
        <dbReference type="Rhea" id="RHEA:56008"/>
        <dbReference type="Rhea" id="RHEA-COMP:14356"/>
        <dbReference type="Rhea" id="RHEA-COMP:14367"/>
        <dbReference type="ChEBI" id="CHEBI:15377"/>
        <dbReference type="ChEBI" id="CHEBI:28563"/>
        <dbReference type="ChEBI" id="CHEBI:59087"/>
        <dbReference type="ChEBI" id="CHEBI:139493"/>
        <dbReference type="EC" id="3.2.1.113"/>
    </reaction>
</comment>
<evidence type="ECO:0000256" key="5">
    <source>
        <dbReference type="ARBA" id="ARBA00022801"/>
    </source>
</evidence>
<keyword evidence="14" id="KW-0812">Transmembrane</keyword>
<dbReference type="Pfam" id="PF01532">
    <property type="entry name" value="Glyco_hydro_47"/>
    <property type="match status" value="1"/>
</dbReference>
<dbReference type="EMBL" id="CP002501">
    <property type="protein sequence ID" value="AET39944.1"/>
    <property type="molecule type" value="Genomic_DNA"/>
</dbReference>
<evidence type="ECO:0000256" key="4">
    <source>
        <dbReference type="ARBA" id="ARBA00022723"/>
    </source>
</evidence>
<dbReference type="PRINTS" id="PR00747">
    <property type="entry name" value="GLYHDRLASE47"/>
</dbReference>
<dbReference type="STRING" id="931890.I6ND02"/>
<feature type="transmembrane region" description="Helical" evidence="14">
    <location>
        <begin position="29"/>
        <end position="47"/>
    </location>
</feature>
<dbReference type="InterPro" id="IPR001382">
    <property type="entry name" value="Glyco_hydro_47"/>
</dbReference>
<dbReference type="GO" id="GO:0005783">
    <property type="term" value="C:endoplasmic reticulum"/>
    <property type="evidence" value="ECO:0007669"/>
    <property type="project" value="EnsemblFungi"/>
</dbReference>
<keyword evidence="4 11" id="KW-0479">Metal-binding</keyword>
<keyword evidence="7 12" id="KW-1015">Disulfide bond</keyword>
<dbReference type="PANTHER" id="PTHR11742:SF55">
    <property type="entry name" value="ENDOPLASMIC RETICULUM MANNOSYL-OLIGOSACCHARIDE 1,2-ALPHA-MANNOSIDASE"/>
    <property type="match status" value="1"/>
</dbReference>
<comment type="cofactor">
    <cofactor evidence="1 11">
        <name>Ca(2+)</name>
        <dbReference type="ChEBI" id="CHEBI:29108"/>
    </cofactor>
</comment>
<dbReference type="FunCoup" id="I6ND02">
    <property type="interactions" value="834"/>
</dbReference>
<dbReference type="AlphaFoldDB" id="I6ND02"/>
<proteinExistence type="inferred from homology"/>
<evidence type="ECO:0000256" key="13">
    <source>
        <dbReference type="RuleBase" id="RU361193"/>
    </source>
</evidence>
<feature type="binding site" evidence="11">
    <location>
        <position position="552"/>
    </location>
    <ligand>
        <name>Ca(2+)</name>
        <dbReference type="ChEBI" id="CHEBI:29108"/>
    </ligand>
</feature>
<evidence type="ECO:0000256" key="2">
    <source>
        <dbReference type="ARBA" id="ARBA00004922"/>
    </source>
</evidence>
<evidence type="ECO:0000256" key="1">
    <source>
        <dbReference type="ARBA" id="ARBA00001913"/>
    </source>
</evidence>
<dbReference type="PANTHER" id="PTHR11742">
    <property type="entry name" value="MANNOSYL-OLIGOSACCHARIDE ALPHA-1,2-MANNOSIDASE-RELATED"/>
    <property type="match status" value="1"/>
</dbReference>
<evidence type="ECO:0000256" key="3">
    <source>
        <dbReference type="ARBA" id="ARBA00007658"/>
    </source>
</evidence>
<dbReference type="HOGENOM" id="CLU_003818_3_0_1"/>
<evidence type="ECO:0000256" key="8">
    <source>
        <dbReference type="ARBA" id="ARBA00047669"/>
    </source>
</evidence>
<feature type="active site" description="Proton donor" evidence="10">
    <location>
        <position position="160"/>
    </location>
</feature>
<dbReference type="GO" id="GO:0036503">
    <property type="term" value="P:ERAD pathway"/>
    <property type="evidence" value="ECO:0007669"/>
    <property type="project" value="EnsemblFungi"/>
</dbReference>
<organism evidence="15 16">
    <name type="scientific">Eremothecium cymbalariae (strain CBS 270.75 / DBVPG 7215 / KCTC 17166 / NRRL Y-17582)</name>
    <name type="common">Yeast</name>
    <dbReference type="NCBI Taxonomy" id="931890"/>
    <lineage>
        <taxon>Eukaryota</taxon>
        <taxon>Fungi</taxon>
        <taxon>Dikarya</taxon>
        <taxon>Ascomycota</taxon>
        <taxon>Saccharomycotina</taxon>
        <taxon>Saccharomycetes</taxon>
        <taxon>Saccharomycetales</taxon>
        <taxon>Saccharomycetaceae</taxon>
        <taxon>Eremothecium</taxon>
    </lineage>
</organism>
<keyword evidence="14" id="KW-1133">Transmembrane helix</keyword>
<feature type="active site" evidence="10">
    <location>
        <position position="303"/>
    </location>
</feature>
<evidence type="ECO:0000256" key="7">
    <source>
        <dbReference type="ARBA" id="ARBA00023157"/>
    </source>
</evidence>
<protein>
    <recommendedName>
        <fullName evidence="13">alpha-1,2-Mannosidase</fullName>
        <ecNumber evidence="13">3.2.1.-</ecNumber>
    </recommendedName>
</protein>
<reference evidence="15 16" key="1">
    <citation type="journal article" date="2011" name="G3 (Bethesda)">
        <title>Genome evolution in the Eremothecium clade of the Saccharomyces complex revealed by comparative genomics.</title>
        <authorList>
            <person name="Wendland J."/>
            <person name="Walther A."/>
        </authorList>
    </citation>
    <scope>NUCLEOTIDE SEQUENCE [LARGE SCALE GENOMIC DNA]</scope>
    <source>
        <strain evidence="16">CBS 270.75 / DBVPG 7215 / KCTC 17166 / NRRL Y-17582</strain>
    </source>
</reference>
<dbReference type="eggNOG" id="KOG2431">
    <property type="taxonomic scope" value="Eukaryota"/>
</dbReference>
<comment type="similarity">
    <text evidence="3 13">Belongs to the glycosyl hydrolase 47 family.</text>
</comment>
<dbReference type="InterPro" id="IPR050749">
    <property type="entry name" value="Glycosyl_Hydrolase_47"/>
</dbReference>
<gene>
    <name evidence="15" type="ordered locus">Ecym_5170</name>
</gene>
<comment type="catalytic activity">
    <reaction evidence="8">
        <text>N(4)-(alpha-D-Man-(1-&gt;2)-alpha-D-Man-(1-&gt;2)-alpha-D-Man-(1-&gt;3)-[alpha-D-Man-(1-&gt;3)-[alpha-D-Man-(1-&gt;2)-alpha-D-Man-(1-&gt;6)]-alpha-D-Man-(1-&gt;6)]-beta-D-Man-(1-&gt;4)-beta-D-GlcNAc-(1-&gt;4)-beta-D-GlcNAc)-L-asparaginyl-[protein] (N-glucan mannose isomer 8A1,2,3B1,3) + 3 H2O = N(4)-(alpha-D-Man-(1-&gt;3)-[alpha-D-Man-(1-&gt;3)-[alpha-D-Man-(1-&gt;6)]-alpha-D-Man-(1-&gt;6)]-beta-D-Man-(1-&gt;4)-beta-D-GlcNAc-(1-&gt;4)-beta-D-GlcNAc)-L-asparaginyl-[protein] (N-glucan mannose isomer 5A1,2) + 3 beta-D-mannose</text>
        <dbReference type="Rhea" id="RHEA:56028"/>
        <dbReference type="Rhea" id="RHEA-COMP:14358"/>
        <dbReference type="Rhea" id="RHEA-COMP:14367"/>
        <dbReference type="ChEBI" id="CHEBI:15377"/>
        <dbReference type="ChEBI" id="CHEBI:28563"/>
        <dbReference type="ChEBI" id="CHEBI:59087"/>
        <dbReference type="ChEBI" id="CHEBI:60628"/>
        <dbReference type="EC" id="3.2.1.113"/>
    </reaction>
</comment>
<evidence type="ECO:0000256" key="6">
    <source>
        <dbReference type="ARBA" id="ARBA00022837"/>
    </source>
</evidence>
<dbReference type="GO" id="GO:0005509">
    <property type="term" value="F:calcium ion binding"/>
    <property type="evidence" value="ECO:0007669"/>
    <property type="project" value="EnsemblFungi"/>
</dbReference>
<dbReference type="GO" id="GO:0004571">
    <property type="term" value="F:mannosyl-oligosaccharide 1,2-alpha-mannosidase activity"/>
    <property type="evidence" value="ECO:0007669"/>
    <property type="project" value="UniProtKB-EC"/>
</dbReference>
<sequence>MDNVLKEYSLITNQKIKLSLMFPIRVSNLLRYFIVISSLFILVQLYTQIHQFTKGNTTFGNREAKTAIEHVFMESWDDYIKHAWGFDVFHVVQGTGSNMADNGKPLGWMIVDALDTMMIIYSGTDDPETKQKFRDYIMKSQNWIQNVLDYDIDIEVNVFETTIRMLGGLLSAYYLSSELSIGDPSIYLTKAISLGDRLVPAFADSPIGIPYSSINLHSGEVIKDHGNSGASTTAEITTLQLEFKYLSYITGNDTYWRLAEAVYKPVFEANDYPESWDGLVPVGVNADTGMFWGRTIRLGSRGDSYYEYLLKQYLLTHETLYRDIFDIAMEGVSKHLLFASVPNNLLFIAAKENGLNGLPSSKMDHLLCFIGSMYAMRATDGLTYQVASRQKWWDTNRINYWNLAEGLTETCYMMYHEVPSGLAPEIAVFRTNTRLTNRYWWESPGGDFFIKPNDGHNLQRPETVESIMYMSKLSEDNKYKEWAWEIFENFRANSSLLRDNGAITYTCLKSVTQEKPYIPIDNMESFWLAETLKYLYLTFHPAFDLKKIVFNTEAHPFPVMDPVKLQSMNLDTGWSLHHN</sequence>
<dbReference type="GO" id="GO:0016020">
    <property type="term" value="C:membrane"/>
    <property type="evidence" value="ECO:0007669"/>
    <property type="project" value="InterPro"/>
</dbReference>
<keyword evidence="16" id="KW-1185">Reference proteome</keyword>
<accession>I6ND02</accession>
<evidence type="ECO:0000313" key="16">
    <source>
        <dbReference type="Proteomes" id="UP000006790"/>
    </source>
</evidence>
<dbReference type="KEGG" id="erc:Ecym_5170"/>
<dbReference type="Gene3D" id="1.50.10.10">
    <property type="match status" value="1"/>
</dbReference>
<feature type="active site" description="Proton donor" evidence="10">
    <location>
        <position position="425"/>
    </location>
</feature>
<dbReference type="InterPro" id="IPR012341">
    <property type="entry name" value="6hp_glycosidase-like_sf"/>
</dbReference>
<keyword evidence="14" id="KW-0472">Membrane</keyword>
<evidence type="ECO:0000256" key="10">
    <source>
        <dbReference type="PIRSR" id="PIRSR601382-1"/>
    </source>
</evidence>
<evidence type="ECO:0000256" key="12">
    <source>
        <dbReference type="PIRSR" id="PIRSR601382-3"/>
    </source>
</evidence>
<keyword evidence="5 13" id="KW-0378">Hydrolase</keyword>
<feature type="active site" evidence="10">
    <location>
        <position position="462"/>
    </location>
</feature>
<keyword evidence="6 11" id="KW-0106">Calcium</keyword>
<dbReference type="GO" id="GO:0005975">
    <property type="term" value="P:carbohydrate metabolic process"/>
    <property type="evidence" value="ECO:0007669"/>
    <property type="project" value="InterPro"/>
</dbReference>
<dbReference type="GeneID" id="11470355"/>
<dbReference type="EC" id="3.2.1.-" evidence="13"/>
<dbReference type="OMA" id="AAFKHSW"/>
<keyword evidence="13" id="KW-0326">Glycosidase</keyword>
<name>I6ND02_ERECY</name>
<dbReference type="InParanoid" id="I6ND02"/>
<comment type="pathway">
    <text evidence="2">Protein modification; protein glycosylation.</text>
</comment>
<dbReference type="OrthoDB" id="8118055at2759"/>
<dbReference type="Proteomes" id="UP000006790">
    <property type="component" value="Chromosome 5"/>
</dbReference>
<evidence type="ECO:0000256" key="9">
    <source>
        <dbReference type="ARBA" id="ARBA00048605"/>
    </source>
</evidence>
<evidence type="ECO:0000256" key="11">
    <source>
        <dbReference type="PIRSR" id="PIRSR601382-2"/>
    </source>
</evidence>
<dbReference type="RefSeq" id="XP_003646761.1">
    <property type="nucleotide sequence ID" value="XM_003646713.1"/>
</dbReference>
<dbReference type="SUPFAM" id="SSF48225">
    <property type="entry name" value="Seven-hairpin glycosidases"/>
    <property type="match status" value="1"/>
</dbReference>